<dbReference type="EMBL" id="CSTD01000006">
    <property type="protein sequence ID" value="CPR13157.1"/>
    <property type="molecule type" value="Genomic_DNA"/>
</dbReference>
<evidence type="ECO:0000313" key="2">
    <source>
        <dbReference type="Proteomes" id="UP000198875"/>
    </source>
</evidence>
<gene>
    <name evidence="1" type="ORF">BN971_04464</name>
</gene>
<protein>
    <submittedName>
        <fullName evidence="1">Uncharacterized protein</fullName>
    </submittedName>
</protein>
<proteinExistence type="predicted"/>
<evidence type="ECO:0000313" key="1">
    <source>
        <dbReference type="EMBL" id="CPR13157.1"/>
    </source>
</evidence>
<sequence length="117" mass="13584">MTDYTREQLASHIFSGLPEDLLQHRRDDLVARCRAVRAHGWDNYRYVWSTGEVVAVAYLLDSRELLTEMSEDETTVLRRWAYDLWGIRGGEADDSAGLTRTRKWFMQTRSADLADAE</sequence>
<name>A0A0U0WEE6_MYCBE</name>
<dbReference type="RefSeq" id="WP_085180618.1">
    <property type="nucleotide sequence ID" value="NZ_CSTD01000006.1"/>
</dbReference>
<reference evidence="1 2" key="1">
    <citation type="submission" date="2015-03" db="EMBL/GenBank/DDBJ databases">
        <authorList>
            <person name="Murphy D."/>
        </authorList>
    </citation>
    <scope>NUCLEOTIDE SEQUENCE [LARGE SCALE GENOMIC DNA]</scope>
    <source>
        <strain evidence="1 2">DSM 44277</strain>
    </source>
</reference>
<organism evidence="1 2">
    <name type="scientific">Mycobacterium bohemicum DSM 44277</name>
    <dbReference type="NCBI Taxonomy" id="1236609"/>
    <lineage>
        <taxon>Bacteria</taxon>
        <taxon>Bacillati</taxon>
        <taxon>Actinomycetota</taxon>
        <taxon>Actinomycetes</taxon>
        <taxon>Mycobacteriales</taxon>
        <taxon>Mycobacteriaceae</taxon>
        <taxon>Mycobacterium</taxon>
    </lineage>
</organism>
<dbReference type="OrthoDB" id="4569168at2"/>
<accession>A0A0U0WEE6</accession>
<dbReference type="AlphaFoldDB" id="A0A0U0WEE6"/>
<dbReference type="Proteomes" id="UP000198875">
    <property type="component" value="Unassembled WGS sequence"/>
</dbReference>